<dbReference type="Proteomes" id="UP000250025">
    <property type="component" value="Chromosome"/>
</dbReference>
<proteinExistence type="predicted"/>
<organism evidence="1 2">
    <name type="scientific">Kushneria konosiri</name>
    <dbReference type="NCBI Taxonomy" id="698828"/>
    <lineage>
        <taxon>Bacteria</taxon>
        <taxon>Pseudomonadati</taxon>
        <taxon>Pseudomonadota</taxon>
        <taxon>Gammaproteobacteria</taxon>
        <taxon>Oceanospirillales</taxon>
        <taxon>Halomonadaceae</taxon>
        <taxon>Kushneria</taxon>
    </lineage>
</organism>
<dbReference type="KEGG" id="kus:B9G99_00245"/>
<dbReference type="AlphaFoldDB" id="A0A2Z2H2Z4"/>
<keyword evidence="2" id="KW-1185">Reference proteome</keyword>
<evidence type="ECO:0000313" key="1">
    <source>
        <dbReference type="EMBL" id="ARS51523.1"/>
    </source>
</evidence>
<protein>
    <submittedName>
        <fullName evidence="1">Uncharacterized protein</fullName>
    </submittedName>
</protein>
<evidence type="ECO:0000313" key="2">
    <source>
        <dbReference type="Proteomes" id="UP000250025"/>
    </source>
</evidence>
<gene>
    <name evidence="1" type="ORF">B9G99_00245</name>
</gene>
<accession>A0A2Z2H2Z4</accession>
<sequence>MERIDLSQLTDRQLQMHADRAQNDHFLCGQSDNRPGMVMALAEYYRIRVEQSGRRVAQLRIDGATLEQLHAAETGEALAVAQLNYWSGVAAGQQAVAV</sequence>
<dbReference type="RefSeq" id="WP_086620231.1">
    <property type="nucleotide sequence ID" value="NZ_CP021323.1"/>
</dbReference>
<reference evidence="1 2" key="1">
    <citation type="journal article" date="2017" name="Int. J. Syst. Evol. Microbiol.">
        <title>Kushneria konosiri sp. nov., isolated from the Korean salt-fermented seafood Daemi-jeot.</title>
        <authorList>
            <person name="Yun J.H."/>
            <person name="Park S.K."/>
            <person name="Lee J.Y."/>
            <person name="Jung M.J."/>
            <person name="Bae J.W."/>
        </authorList>
    </citation>
    <scope>NUCLEOTIDE SEQUENCE [LARGE SCALE GENOMIC DNA]</scope>
    <source>
        <strain evidence="1 2">X49</strain>
    </source>
</reference>
<dbReference type="EMBL" id="CP021323">
    <property type="protein sequence ID" value="ARS51523.1"/>
    <property type="molecule type" value="Genomic_DNA"/>
</dbReference>
<name>A0A2Z2H2Z4_9GAMM</name>